<dbReference type="EMBL" id="GBXM01033864">
    <property type="protein sequence ID" value="JAH74713.1"/>
    <property type="molecule type" value="Transcribed_RNA"/>
</dbReference>
<accession>A0A0E9VBX3</accession>
<name>A0A0E9VBX3_ANGAN</name>
<reference evidence="1" key="2">
    <citation type="journal article" date="2015" name="Fish Shellfish Immunol.">
        <title>Early steps in the European eel (Anguilla anguilla)-Vibrio vulnificus interaction in the gills: Role of the RtxA13 toxin.</title>
        <authorList>
            <person name="Callol A."/>
            <person name="Pajuelo D."/>
            <person name="Ebbesson L."/>
            <person name="Teles M."/>
            <person name="MacKenzie S."/>
            <person name="Amaro C."/>
        </authorList>
    </citation>
    <scope>NUCLEOTIDE SEQUENCE</scope>
</reference>
<dbReference type="AlphaFoldDB" id="A0A0E9VBX3"/>
<sequence length="34" mass="3660">MKTACPVCIHASCPMHAGIGFSSPVTLTWTKLDR</sequence>
<proteinExistence type="predicted"/>
<protein>
    <submittedName>
        <fullName evidence="1">Uncharacterized protein</fullName>
    </submittedName>
</protein>
<reference evidence="1" key="1">
    <citation type="submission" date="2014-11" db="EMBL/GenBank/DDBJ databases">
        <authorList>
            <person name="Amaro Gonzalez C."/>
        </authorList>
    </citation>
    <scope>NUCLEOTIDE SEQUENCE</scope>
</reference>
<organism evidence="1">
    <name type="scientific">Anguilla anguilla</name>
    <name type="common">European freshwater eel</name>
    <name type="synonym">Muraena anguilla</name>
    <dbReference type="NCBI Taxonomy" id="7936"/>
    <lineage>
        <taxon>Eukaryota</taxon>
        <taxon>Metazoa</taxon>
        <taxon>Chordata</taxon>
        <taxon>Craniata</taxon>
        <taxon>Vertebrata</taxon>
        <taxon>Euteleostomi</taxon>
        <taxon>Actinopterygii</taxon>
        <taxon>Neopterygii</taxon>
        <taxon>Teleostei</taxon>
        <taxon>Anguilliformes</taxon>
        <taxon>Anguillidae</taxon>
        <taxon>Anguilla</taxon>
    </lineage>
</organism>
<evidence type="ECO:0000313" key="1">
    <source>
        <dbReference type="EMBL" id="JAH74713.1"/>
    </source>
</evidence>